<dbReference type="Pfam" id="PF00583">
    <property type="entry name" value="Acetyltransf_1"/>
    <property type="match status" value="1"/>
</dbReference>
<dbReference type="SUPFAM" id="SSF55729">
    <property type="entry name" value="Acyl-CoA N-acyltransferases (Nat)"/>
    <property type="match status" value="1"/>
</dbReference>
<dbReference type="EMBL" id="JACHKZ010000025">
    <property type="protein sequence ID" value="MBB6579211.1"/>
    <property type="molecule type" value="Genomic_DNA"/>
</dbReference>
<feature type="domain" description="N-acetyltransferase" evidence="3">
    <location>
        <begin position="6"/>
        <end position="153"/>
    </location>
</feature>
<proteinExistence type="predicted"/>
<keyword evidence="5" id="KW-1185">Reference proteome</keyword>
<protein>
    <submittedName>
        <fullName evidence="4">GNAT superfamily N-acetyltransferase</fullName>
    </submittedName>
</protein>
<keyword evidence="1" id="KW-0808">Transferase</keyword>
<dbReference type="RefSeq" id="WP_184710440.1">
    <property type="nucleotide sequence ID" value="NZ_JACHKZ010000025.1"/>
</dbReference>
<reference evidence="4 5" key="1">
    <citation type="submission" date="2020-08" db="EMBL/GenBank/DDBJ databases">
        <title>Functional genomics of gut bacteria from endangered species of beetles.</title>
        <authorList>
            <person name="Carlos-Shanley C."/>
        </authorList>
    </citation>
    <scope>NUCLEOTIDE SEQUENCE [LARGE SCALE GENOMIC DNA]</scope>
    <source>
        <strain evidence="4 5">S00124</strain>
    </source>
</reference>
<accession>A0ABR6RJ80</accession>
<organism evidence="4 5">
    <name type="scientific">Comamonas odontotermitis</name>
    <dbReference type="NCBI Taxonomy" id="379895"/>
    <lineage>
        <taxon>Bacteria</taxon>
        <taxon>Pseudomonadati</taxon>
        <taxon>Pseudomonadota</taxon>
        <taxon>Betaproteobacteria</taxon>
        <taxon>Burkholderiales</taxon>
        <taxon>Comamonadaceae</taxon>
        <taxon>Comamonas</taxon>
    </lineage>
</organism>
<evidence type="ECO:0000313" key="5">
    <source>
        <dbReference type="Proteomes" id="UP000562492"/>
    </source>
</evidence>
<dbReference type="Gene3D" id="3.40.630.30">
    <property type="match status" value="1"/>
</dbReference>
<evidence type="ECO:0000256" key="2">
    <source>
        <dbReference type="ARBA" id="ARBA00023315"/>
    </source>
</evidence>
<dbReference type="PANTHER" id="PTHR43877:SF1">
    <property type="entry name" value="ACETYLTRANSFERASE"/>
    <property type="match status" value="1"/>
</dbReference>
<dbReference type="InterPro" id="IPR050832">
    <property type="entry name" value="Bact_Acetyltransf"/>
</dbReference>
<dbReference type="PROSITE" id="PS51186">
    <property type="entry name" value="GNAT"/>
    <property type="match status" value="1"/>
</dbReference>
<keyword evidence="2" id="KW-0012">Acyltransferase</keyword>
<name>A0ABR6RJ80_9BURK</name>
<comment type="caution">
    <text evidence="4">The sequence shown here is derived from an EMBL/GenBank/DDBJ whole genome shotgun (WGS) entry which is preliminary data.</text>
</comment>
<evidence type="ECO:0000259" key="3">
    <source>
        <dbReference type="PROSITE" id="PS51186"/>
    </source>
</evidence>
<gene>
    <name evidence="4" type="ORF">HNP33_003321</name>
</gene>
<evidence type="ECO:0000256" key="1">
    <source>
        <dbReference type="ARBA" id="ARBA00022679"/>
    </source>
</evidence>
<dbReference type="Proteomes" id="UP000562492">
    <property type="component" value="Unassembled WGS sequence"/>
</dbReference>
<dbReference type="InterPro" id="IPR016181">
    <property type="entry name" value="Acyl_CoA_acyltransferase"/>
</dbReference>
<dbReference type="CDD" id="cd04301">
    <property type="entry name" value="NAT_SF"/>
    <property type="match status" value="1"/>
</dbReference>
<dbReference type="InterPro" id="IPR000182">
    <property type="entry name" value="GNAT_dom"/>
</dbReference>
<evidence type="ECO:0000313" key="4">
    <source>
        <dbReference type="EMBL" id="MBB6579211.1"/>
    </source>
</evidence>
<dbReference type="PANTHER" id="PTHR43877">
    <property type="entry name" value="AMINOALKYLPHOSPHONATE N-ACETYLTRANSFERASE-RELATED-RELATED"/>
    <property type="match status" value="1"/>
</dbReference>
<sequence>MKDSVLDIRPLATGDLQALLALYQHLHASDDPLPSLARVESIWAGLVADPHNLYLGGFVGGQLVASCVLTTIPNLTRGCRPYGLIENVVTHDAFRQRGFGKAVLQHALQRAWAQGCYKAMLMTGRKDEAVMQFYEGAGFDRHDKQAFVARPPV</sequence>